<keyword evidence="4" id="KW-0349">Heme</keyword>
<keyword evidence="5 14" id="KW-0812">Transmembrane</keyword>
<evidence type="ECO:0000313" key="16">
    <source>
        <dbReference type="EMBL" id="TVY80454.1"/>
    </source>
</evidence>
<name>A0A8T9C9J1_9HELO</name>
<evidence type="ECO:0000256" key="9">
    <source>
        <dbReference type="ARBA" id="ARBA00023002"/>
    </source>
</evidence>
<evidence type="ECO:0000256" key="4">
    <source>
        <dbReference type="ARBA" id="ARBA00022617"/>
    </source>
</evidence>
<evidence type="ECO:0000259" key="15">
    <source>
        <dbReference type="PROSITE" id="PS50255"/>
    </source>
</evidence>
<dbReference type="Proteomes" id="UP000469558">
    <property type="component" value="Unassembled WGS sequence"/>
</dbReference>
<keyword evidence="9" id="KW-0560">Oxidoreductase</keyword>
<evidence type="ECO:0000256" key="1">
    <source>
        <dbReference type="ARBA" id="ARBA00004141"/>
    </source>
</evidence>
<evidence type="ECO:0000256" key="8">
    <source>
        <dbReference type="ARBA" id="ARBA00022989"/>
    </source>
</evidence>
<feature type="transmembrane region" description="Helical" evidence="14">
    <location>
        <begin position="12"/>
        <end position="30"/>
    </location>
</feature>
<evidence type="ECO:0000256" key="7">
    <source>
        <dbReference type="ARBA" id="ARBA00022832"/>
    </source>
</evidence>
<dbReference type="GO" id="GO:0005789">
    <property type="term" value="C:endoplasmic reticulum membrane"/>
    <property type="evidence" value="ECO:0007669"/>
    <property type="project" value="TreeGrafter"/>
</dbReference>
<dbReference type="InterPro" id="IPR036400">
    <property type="entry name" value="Cyt_B5-like_heme/steroid_sf"/>
</dbReference>
<gene>
    <name evidence="16" type="primary">OLE1_0</name>
    <name evidence="16" type="ORF">LSUE1_G004019</name>
</gene>
<keyword evidence="7" id="KW-0276">Fatty acid metabolism</keyword>
<dbReference type="EMBL" id="QGMK01000680">
    <property type="protein sequence ID" value="TVY80454.1"/>
    <property type="molecule type" value="Genomic_DNA"/>
</dbReference>
<comment type="similarity">
    <text evidence="2">Belongs to the fatty acid desaturase type 1 family.</text>
</comment>
<evidence type="ECO:0000256" key="11">
    <source>
        <dbReference type="ARBA" id="ARBA00023098"/>
    </source>
</evidence>
<organism evidence="16 17">
    <name type="scientific">Lachnellula suecica</name>
    <dbReference type="NCBI Taxonomy" id="602035"/>
    <lineage>
        <taxon>Eukaryota</taxon>
        <taxon>Fungi</taxon>
        <taxon>Dikarya</taxon>
        <taxon>Ascomycota</taxon>
        <taxon>Pezizomycotina</taxon>
        <taxon>Leotiomycetes</taxon>
        <taxon>Helotiales</taxon>
        <taxon>Lachnaceae</taxon>
        <taxon>Lachnellula</taxon>
    </lineage>
</organism>
<dbReference type="OrthoDB" id="10260134at2759"/>
<evidence type="ECO:0000256" key="13">
    <source>
        <dbReference type="ARBA" id="ARBA00023160"/>
    </source>
</evidence>
<dbReference type="PANTHER" id="PTHR11351">
    <property type="entry name" value="ACYL-COA DESATURASE"/>
    <property type="match status" value="1"/>
</dbReference>
<sequence>MSISLKDLQYRNITTVILMPLLGIYLSFFTPLKKETAIWTIAYYFITGIGITAGYHRLWSHQSYKASSVLQTYLALAGAACFQGSILEWCRNHRTHHRYVDTDHDPHSIQSGVWHAHMGWLLTKPKTRSLKVDVHDLATNPIVAFQDRHFGLMALITGLLLPTLVSYYFFDDLRGGLVYSGILRIFFFHQATFCVNSLAHLLGDQVFDDKHSPRDHVFTALVTFGEGYHNFHHEFPGDYRNGVRWFQYDPSKWAIRIWEGVGAAWGLGRYEGNVVEKGVWQQKARDLERERAKLDWGVPVEELPALRWEEVEEMVHGDTGRKLVIIVGLVYDVEAFIEVHPGGKAVLGAYIGKDATAGFEGEVYAHSNAAHNLLDNFRIAVLIK</sequence>
<dbReference type="InterPro" id="IPR015876">
    <property type="entry name" value="Acyl-CoA_DS"/>
</dbReference>
<reference evidence="16 17" key="1">
    <citation type="submission" date="2018-05" db="EMBL/GenBank/DDBJ databases">
        <title>Genome sequencing and assembly of the regulated plant pathogen Lachnellula willkommii and related sister species for the development of diagnostic species identification markers.</title>
        <authorList>
            <person name="Giroux E."/>
            <person name="Bilodeau G."/>
        </authorList>
    </citation>
    <scope>NUCLEOTIDE SEQUENCE [LARGE SCALE GENOMIC DNA]</scope>
    <source>
        <strain evidence="16 17">CBS 268.59</strain>
    </source>
</reference>
<keyword evidence="8 14" id="KW-1133">Transmembrane helix</keyword>
<keyword evidence="12 14" id="KW-0472">Membrane</keyword>
<dbReference type="PRINTS" id="PR00075">
    <property type="entry name" value="FACDDSATRASE"/>
</dbReference>
<dbReference type="PROSITE" id="PS50255">
    <property type="entry name" value="CYTOCHROME_B5_2"/>
    <property type="match status" value="1"/>
</dbReference>
<accession>A0A8T9C9J1</accession>
<comment type="subcellular location">
    <subcellularLocation>
        <location evidence="1">Membrane</location>
        <topology evidence="1">Multi-pass membrane protein</topology>
    </subcellularLocation>
</comment>
<dbReference type="GO" id="GO:0020037">
    <property type="term" value="F:heme binding"/>
    <property type="evidence" value="ECO:0007669"/>
    <property type="project" value="InterPro"/>
</dbReference>
<dbReference type="Pfam" id="PF00487">
    <property type="entry name" value="FA_desaturase"/>
    <property type="match status" value="1"/>
</dbReference>
<dbReference type="GO" id="GO:0004768">
    <property type="term" value="F:stearoyl-CoA 9-desaturase activity"/>
    <property type="evidence" value="ECO:0007669"/>
    <property type="project" value="InterPro"/>
</dbReference>
<evidence type="ECO:0000256" key="12">
    <source>
        <dbReference type="ARBA" id="ARBA00023136"/>
    </source>
</evidence>
<dbReference type="SUPFAM" id="SSF55856">
    <property type="entry name" value="Cytochrome b5-like heme/steroid binding domain"/>
    <property type="match status" value="1"/>
</dbReference>
<keyword evidence="3" id="KW-0444">Lipid biosynthesis</keyword>
<evidence type="ECO:0000313" key="17">
    <source>
        <dbReference type="Proteomes" id="UP000469558"/>
    </source>
</evidence>
<evidence type="ECO:0000256" key="5">
    <source>
        <dbReference type="ARBA" id="ARBA00022692"/>
    </source>
</evidence>
<dbReference type="InterPro" id="IPR005804">
    <property type="entry name" value="FA_desaturase_dom"/>
</dbReference>
<keyword evidence="11" id="KW-0443">Lipid metabolism</keyword>
<dbReference type="InterPro" id="IPR001199">
    <property type="entry name" value="Cyt_B5-like_heme/steroid-bd"/>
</dbReference>
<proteinExistence type="inferred from homology"/>
<keyword evidence="17" id="KW-1185">Reference proteome</keyword>
<dbReference type="InterPro" id="IPR018506">
    <property type="entry name" value="Cyt_B5_heme-BS"/>
</dbReference>
<protein>
    <submittedName>
        <fullName evidence="16">Acyl-CoA desaturase</fullName>
    </submittedName>
</protein>
<dbReference type="Pfam" id="PF00173">
    <property type="entry name" value="Cyt-b5"/>
    <property type="match status" value="1"/>
</dbReference>
<evidence type="ECO:0000256" key="10">
    <source>
        <dbReference type="ARBA" id="ARBA00023004"/>
    </source>
</evidence>
<dbReference type="Gene3D" id="3.10.120.10">
    <property type="entry name" value="Cytochrome b5-like heme/steroid binding domain"/>
    <property type="match status" value="1"/>
</dbReference>
<comment type="caution">
    <text evidence="16">The sequence shown here is derived from an EMBL/GenBank/DDBJ whole genome shotgun (WGS) entry which is preliminary data.</text>
</comment>
<dbReference type="CDD" id="cd03505">
    <property type="entry name" value="Delta9-FADS-like"/>
    <property type="match status" value="1"/>
</dbReference>
<evidence type="ECO:0000256" key="6">
    <source>
        <dbReference type="ARBA" id="ARBA00022723"/>
    </source>
</evidence>
<feature type="transmembrane region" description="Helical" evidence="14">
    <location>
        <begin position="36"/>
        <end position="55"/>
    </location>
</feature>
<keyword evidence="10" id="KW-0408">Iron</keyword>
<evidence type="ECO:0000256" key="2">
    <source>
        <dbReference type="ARBA" id="ARBA00009295"/>
    </source>
</evidence>
<feature type="domain" description="Cytochrome b5 heme-binding" evidence="15">
    <location>
        <begin position="303"/>
        <end position="383"/>
    </location>
</feature>
<dbReference type="PANTHER" id="PTHR11351:SF31">
    <property type="entry name" value="DESATURASE 1, ISOFORM A-RELATED"/>
    <property type="match status" value="1"/>
</dbReference>
<keyword evidence="13" id="KW-0275">Fatty acid biosynthesis</keyword>
<dbReference type="PIRSF" id="PIRSF000345">
    <property type="entry name" value="OLE1"/>
    <property type="match status" value="1"/>
</dbReference>
<dbReference type="PROSITE" id="PS00476">
    <property type="entry name" value="FATTY_ACID_DESATUR_1"/>
    <property type="match status" value="1"/>
</dbReference>
<dbReference type="AlphaFoldDB" id="A0A8T9C9J1"/>
<evidence type="ECO:0000256" key="3">
    <source>
        <dbReference type="ARBA" id="ARBA00022516"/>
    </source>
</evidence>
<feature type="transmembrane region" description="Helical" evidence="14">
    <location>
        <begin position="150"/>
        <end position="170"/>
    </location>
</feature>
<keyword evidence="6" id="KW-0479">Metal-binding</keyword>
<evidence type="ECO:0000256" key="14">
    <source>
        <dbReference type="SAM" id="Phobius"/>
    </source>
</evidence>
<dbReference type="InterPro" id="IPR001522">
    <property type="entry name" value="FADS-1_CS"/>
</dbReference>
<dbReference type="SMART" id="SM01117">
    <property type="entry name" value="Cyt-b5"/>
    <property type="match status" value="1"/>
</dbReference>
<dbReference type="PROSITE" id="PS00191">
    <property type="entry name" value="CYTOCHROME_B5_1"/>
    <property type="match status" value="1"/>
</dbReference>
<dbReference type="GO" id="GO:0005506">
    <property type="term" value="F:iron ion binding"/>
    <property type="evidence" value="ECO:0007669"/>
    <property type="project" value="TreeGrafter"/>
</dbReference>
<dbReference type="GO" id="GO:0006636">
    <property type="term" value="P:unsaturated fatty acid biosynthetic process"/>
    <property type="evidence" value="ECO:0007669"/>
    <property type="project" value="InterPro"/>
</dbReference>
<dbReference type="InterPro" id="IPR009160">
    <property type="entry name" value="Acyl-CoA_deSatase_haem/ster-bd"/>
</dbReference>